<dbReference type="GO" id="GO:0020037">
    <property type="term" value="F:heme binding"/>
    <property type="evidence" value="ECO:0007669"/>
    <property type="project" value="InterPro"/>
</dbReference>
<reference evidence="8 9" key="1">
    <citation type="submission" date="2019-03" db="EMBL/GenBank/DDBJ databases">
        <authorList>
            <person name="Gonzalez-Pimentel J.L."/>
        </authorList>
    </citation>
    <scope>NUCLEOTIDE SEQUENCE [LARGE SCALE GENOMIC DNA]</scope>
    <source>
        <strain evidence="8 9">JCM 31289</strain>
    </source>
</reference>
<evidence type="ECO:0000256" key="4">
    <source>
        <dbReference type="ARBA" id="ARBA00023002"/>
    </source>
</evidence>
<evidence type="ECO:0000256" key="6">
    <source>
        <dbReference type="ARBA" id="ARBA00023033"/>
    </source>
</evidence>
<keyword evidence="3 7" id="KW-0479">Metal-binding</keyword>
<keyword evidence="9" id="KW-1185">Reference proteome</keyword>
<name>A0A4Z0GI25_9ACTN</name>
<keyword evidence="5 7" id="KW-0408">Iron</keyword>
<keyword evidence="4 7" id="KW-0560">Oxidoreductase</keyword>
<accession>A0A4Z0GI25</accession>
<evidence type="ECO:0000256" key="7">
    <source>
        <dbReference type="RuleBase" id="RU000461"/>
    </source>
</evidence>
<dbReference type="Proteomes" id="UP000297948">
    <property type="component" value="Unassembled WGS sequence"/>
</dbReference>
<keyword evidence="2 7" id="KW-0349">Heme</keyword>
<dbReference type="PANTHER" id="PTHR46696:SF6">
    <property type="entry name" value="P450, PUTATIVE (EUROFUNG)-RELATED"/>
    <property type="match status" value="1"/>
</dbReference>
<dbReference type="InterPro" id="IPR036396">
    <property type="entry name" value="Cyt_P450_sf"/>
</dbReference>
<sequence>MAAFRERPGLTRVRCPTGITAWLVTRYQDVREVLGDSERFSSRPGQAAHVLAHMNPDLPIGEGEFTRMDGPEYQRFRRHFGPEIGMPKRLEELRPTVQRVVDERLDLMAAAGGTADFYADFAIPVTTTVIGGLLGVPYSDRKLFHDSAAAMFGSATSAGGLKAGTQPLFEYVHGLIRERRENPGEDAISRMIQRSAGAAEPFTDTELMRMSAGLLTSGWDTTATVMTHGLLALLSHPGELDRLRADPSLVPAAVEELARYFGGAPGLTREVVRDTDIGGHPVAKGDFVVLAVQAADRDPSAFEDPDRLDVGRPTDGHLGFGYGPHQCIGQQTARLELTVTLRTLLRRVPSLRLAVPLSDIRFKTGTPVYGPAALPVAWDAILPAEEGR</sequence>
<dbReference type="InterPro" id="IPR002397">
    <property type="entry name" value="Cyt_P450_B"/>
</dbReference>
<evidence type="ECO:0000313" key="8">
    <source>
        <dbReference type="EMBL" id="TGA95749.1"/>
    </source>
</evidence>
<dbReference type="GO" id="GO:0004497">
    <property type="term" value="F:monooxygenase activity"/>
    <property type="evidence" value="ECO:0007669"/>
    <property type="project" value="UniProtKB-KW"/>
</dbReference>
<dbReference type="FunFam" id="1.10.630.10:FF:000018">
    <property type="entry name" value="Cytochrome P450 monooxygenase"/>
    <property type="match status" value="1"/>
</dbReference>
<dbReference type="PANTHER" id="PTHR46696">
    <property type="entry name" value="P450, PUTATIVE (EUROFUNG)-RELATED"/>
    <property type="match status" value="1"/>
</dbReference>
<dbReference type="PRINTS" id="PR00359">
    <property type="entry name" value="BP450"/>
</dbReference>
<dbReference type="InterPro" id="IPR017972">
    <property type="entry name" value="Cyt_P450_CS"/>
</dbReference>
<evidence type="ECO:0000256" key="5">
    <source>
        <dbReference type="ARBA" id="ARBA00023004"/>
    </source>
</evidence>
<keyword evidence="6 7" id="KW-0503">Monooxygenase</keyword>
<dbReference type="SUPFAM" id="SSF48264">
    <property type="entry name" value="Cytochrome P450"/>
    <property type="match status" value="1"/>
</dbReference>
<evidence type="ECO:0000256" key="2">
    <source>
        <dbReference type="ARBA" id="ARBA00022617"/>
    </source>
</evidence>
<protein>
    <submittedName>
        <fullName evidence="8">Cytochrome P450</fullName>
    </submittedName>
</protein>
<proteinExistence type="inferred from homology"/>
<organism evidence="8 9">
    <name type="scientific">Streptomyces palmae</name>
    <dbReference type="NCBI Taxonomy" id="1701085"/>
    <lineage>
        <taxon>Bacteria</taxon>
        <taxon>Bacillati</taxon>
        <taxon>Actinomycetota</taxon>
        <taxon>Actinomycetes</taxon>
        <taxon>Kitasatosporales</taxon>
        <taxon>Streptomycetaceae</taxon>
        <taxon>Streptomyces</taxon>
    </lineage>
</organism>
<comment type="caution">
    <text evidence="8">The sequence shown here is derived from an EMBL/GenBank/DDBJ whole genome shotgun (WGS) entry which is preliminary data.</text>
</comment>
<dbReference type="PROSITE" id="PS00086">
    <property type="entry name" value="CYTOCHROME_P450"/>
    <property type="match status" value="1"/>
</dbReference>
<dbReference type="GO" id="GO:0016705">
    <property type="term" value="F:oxidoreductase activity, acting on paired donors, with incorporation or reduction of molecular oxygen"/>
    <property type="evidence" value="ECO:0007669"/>
    <property type="project" value="InterPro"/>
</dbReference>
<dbReference type="AlphaFoldDB" id="A0A4Z0GI25"/>
<evidence type="ECO:0000256" key="3">
    <source>
        <dbReference type="ARBA" id="ARBA00022723"/>
    </source>
</evidence>
<dbReference type="EMBL" id="SRID01000307">
    <property type="protein sequence ID" value="TGA95749.1"/>
    <property type="molecule type" value="Genomic_DNA"/>
</dbReference>
<dbReference type="Gene3D" id="1.10.630.10">
    <property type="entry name" value="Cytochrome P450"/>
    <property type="match status" value="1"/>
</dbReference>
<dbReference type="PRINTS" id="PR00385">
    <property type="entry name" value="P450"/>
</dbReference>
<dbReference type="InterPro" id="IPR001128">
    <property type="entry name" value="Cyt_P450"/>
</dbReference>
<evidence type="ECO:0000313" key="9">
    <source>
        <dbReference type="Proteomes" id="UP000297948"/>
    </source>
</evidence>
<dbReference type="CDD" id="cd11030">
    <property type="entry name" value="CYP105-like"/>
    <property type="match status" value="1"/>
</dbReference>
<evidence type="ECO:0000256" key="1">
    <source>
        <dbReference type="ARBA" id="ARBA00010617"/>
    </source>
</evidence>
<dbReference type="GO" id="GO:0005506">
    <property type="term" value="F:iron ion binding"/>
    <property type="evidence" value="ECO:0007669"/>
    <property type="project" value="InterPro"/>
</dbReference>
<gene>
    <name evidence="8" type="ORF">E4099_24775</name>
</gene>
<dbReference type="Pfam" id="PF00067">
    <property type="entry name" value="p450"/>
    <property type="match status" value="1"/>
</dbReference>
<dbReference type="OrthoDB" id="3664945at2"/>
<comment type="similarity">
    <text evidence="1 7">Belongs to the cytochrome P450 family.</text>
</comment>